<evidence type="ECO:0000256" key="4">
    <source>
        <dbReference type="ARBA" id="ARBA00023298"/>
    </source>
</evidence>
<evidence type="ECO:0000256" key="5">
    <source>
        <dbReference type="ARBA" id="ARBA00023331"/>
    </source>
</evidence>
<reference evidence="6 7" key="1">
    <citation type="journal article" date="2021" name="G3 (Bethesda)">
        <title>Improved contiguity of the threespine stickleback genome using long-read sequencing.</title>
        <authorList>
            <person name="Nath S."/>
            <person name="Shaw D.E."/>
            <person name="White M.A."/>
        </authorList>
    </citation>
    <scope>NUCLEOTIDE SEQUENCE [LARGE SCALE GENOMIC DNA]</scope>
    <source>
        <strain evidence="6 7">Lake Benthic</strain>
    </source>
</reference>
<reference evidence="6" key="2">
    <citation type="submission" date="2025-08" db="UniProtKB">
        <authorList>
            <consortium name="Ensembl"/>
        </authorList>
    </citation>
    <scope>IDENTIFICATION</scope>
</reference>
<organism evidence="6 7">
    <name type="scientific">Gasterosteus aculeatus aculeatus</name>
    <name type="common">three-spined stickleback</name>
    <dbReference type="NCBI Taxonomy" id="481459"/>
    <lineage>
        <taxon>Eukaryota</taxon>
        <taxon>Metazoa</taxon>
        <taxon>Chordata</taxon>
        <taxon>Craniata</taxon>
        <taxon>Vertebrata</taxon>
        <taxon>Euteleostomi</taxon>
        <taxon>Actinopterygii</taxon>
        <taxon>Neopterygii</taxon>
        <taxon>Teleostei</taxon>
        <taxon>Neoteleostei</taxon>
        <taxon>Acanthomorphata</taxon>
        <taxon>Eupercaria</taxon>
        <taxon>Perciformes</taxon>
        <taxon>Cottioidei</taxon>
        <taxon>Gasterosteales</taxon>
        <taxon>Gasterosteidae</taxon>
        <taxon>Gasterosteus</taxon>
    </lineage>
</organism>
<comment type="subcellular location">
    <subcellularLocation>
        <location evidence="2">Nematocyst</location>
    </subcellularLocation>
    <subcellularLocation>
        <location evidence="1">Target cell membrane</location>
    </subcellularLocation>
</comment>
<dbReference type="GO" id="GO:0042151">
    <property type="term" value="C:nematocyst"/>
    <property type="evidence" value="ECO:0007669"/>
    <property type="project" value="UniProtKB-SubCell"/>
</dbReference>
<evidence type="ECO:0000313" key="6">
    <source>
        <dbReference type="Ensembl" id="ENSGACP00000049241.1"/>
    </source>
</evidence>
<keyword evidence="5" id="KW-0166">Nematocyst</keyword>
<dbReference type="PANTHER" id="PTHR40388">
    <property type="entry name" value="BRYOPORIN"/>
    <property type="match status" value="1"/>
</dbReference>
<name>A0AAQ4QGD0_GASAC</name>
<dbReference type="PANTHER" id="PTHR40388:SF2">
    <property type="entry name" value="ACTINOPORIN-LIKE PROTEIN"/>
    <property type="match status" value="1"/>
</dbReference>
<sequence length="195" mass="21617">MEGLEEAANIISSADGIASLMSPALSLGGKFTKKIPTDRKCKVVFRNESSHYTLYKPRFYIHVGQCSEPLPPRILPSSSGEGVFTRPEVAMKGCFGVFTYDLLDVSTKECSKRIAVLYRVPFDRSKKSNQYGVGIFDTSKECNLDLFNEMSKNKDAAFVSGNARETGLHQESDNVTITATMSDCYKPRMKVVLCD</sequence>
<accession>A0AAQ4QGD0</accession>
<dbReference type="Proteomes" id="UP000007635">
    <property type="component" value="Chromosome XXI"/>
</dbReference>
<protein>
    <submittedName>
        <fullName evidence="6">Uncharacterized protein</fullName>
    </submittedName>
</protein>
<evidence type="ECO:0000256" key="3">
    <source>
        <dbReference type="ARBA" id="ARBA00022537"/>
    </source>
</evidence>
<proteinExistence type="predicted"/>
<dbReference type="GO" id="GO:0044218">
    <property type="term" value="C:other organism cell membrane"/>
    <property type="evidence" value="ECO:0007669"/>
    <property type="project" value="UniProtKB-KW"/>
</dbReference>
<evidence type="ECO:0000256" key="1">
    <source>
        <dbReference type="ARBA" id="ARBA00004175"/>
    </source>
</evidence>
<keyword evidence="7" id="KW-1185">Reference proteome</keyword>
<keyword evidence="3" id="KW-1052">Target cell membrane</keyword>
<dbReference type="AlphaFoldDB" id="A0AAQ4QGD0"/>
<dbReference type="SUPFAM" id="SSF63724">
    <property type="entry name" value="Cytolysin/lectin"/>
    <property type="match status" value="1"/>
</dbReference>
<dbReference type="Gene3D" id="2.60.270.20">
    <property type="entry name" value="Cytolysin/lectin"/>
    <property type="match status" value="1"/>
</dbReference>
<dbReference type="InterPro" id="IPR050677">
    <property type="entry name" value="Actinoporin_PFT"/>
</dbReference>
<evidence type="ECO:0000256" key="2">
    <source>
        <dbReference type="ARBA" id="ARBA00004532"/>
    </source>
</evidence>
<keyword evidence="4" id="KW-1053">Target membrane</keyword>
<evidence type="ECO:0000313" key="7">
    <source>
        <dbReference type="Proteomes" id="UP000007635"/>
    </source>
</evidence>
<dbReference type="InterPro" id="IPR015926">
    <property type="entry name" value="Cytolysin/lectin"/>
</dbReference>
<keyword evidence="4" id="KW-0472">Membrane</keyword>
<dbReference type="Ensembl" id="ENSGACT00000061654.1">
    <property type="protein sequence ID" value="ENSGACP00000049241.1"/>
    <property type="gene ID" value="ENSGACG00000031190.1"/>
</dbReference>
<dbReference type="GeneTree" id="ENSGT00940000164286"/>
<reference evidence="6" key="3">
    <citation type="submission" date="2025-09" db="UniProtKB">
        <authorList>
            <consortium name="Ensembl"/>
        </authorList>
    </citation>
    <scope>IDENTIFICATION</scope>
</reference>